<dbReference type="InterPro" id="IPR050410">
    <property type="entry name" value="CCR4/nocturin_mRNA_transcr"/>
</dbReference>
<dbReference type="InterPro" id="IPR005135">
    <property type="entry name" value="Endo/exonuclease/phosphatase"/>
</dbReference>
<evidence type="ECO:0000259" key="1">
    <source>
        <dbReference type="Pfam" id="PF03372"/>
    </source>
</evidence>
<reference evidence="2 3" key="2">
    <citation type="journal article" date="2019" name="G3 (Bethesda)">
        <title>Hybrid Assembly of the Genome of the Entomopathogenic Nematode Steinernema carpocapsae Identifies the X-Chromosome.</title>
        <authorList>
            <person name="Serra L."/>
            <person name="Macchietto M."/>
            <person name="Macias-Munoz A."/>
            <person name="McGill C.J."/>
            <person name="Rodriguez I.M."/>
            <person name="Rodriguez B."/>
            <person name="Murad R."/>
            <person name="Mortazavi A."/>
        </authorList>
    </citation>
    <scope>NUCLEOTIDE SEQUENCE [LARGE SCALE GENOMIC DNA]</scope>
    <source>
        <strain evidence="2 3">ALL</strain>
    </source>
</reference>
<evidence type="ECO:0000313" key="3">
    <source>
        <dbReference type="Proteomes" id="UP000298663"/>
    </source>
</evidence>
<dbReference type="Pfam" id="PF03372">
    <property type="entry name" value="Exo_endo_phos"/>
    <property type="match status" value="1"/>
</dbReference>
<name>A0A4U5LYL4_STECR</name>
<dbReference type="SUPFAM" id="SSF56219">
    <property type="entry name" value="DNase I-like"/>
    <property type="match status" value="1"/>
</dbReference>
<reference evidence="2 3" key="1">
    <citation type="journal article" date="2015" name="Genome Biol.">
        <title>Comparative genomics of Steinernema reveals deeply conserved gene regulatory networks.</title>
        <authorList>
            <person name="Dillman A.R."/>
            <person name="Macchietto M."/>
            <person name="Porter C.F."/>
            <person name="Rogers A."/>
            <person name="Williams B."/>
            <person name="Antoshechkin I."/>
            <person name="Lee M.M."/>
            <person name="Goodwin Z."/>
            <person name="Lu X."/>
            <person name="Lewis E.E."/>
            <person name="Goodrich-Blair H."/>
            <person name="Stock S.P."/>
            <person name="Adams B.J."/>
            <person name="Sternberg P.W."/>
            <person name="Mortazavi A."/>
        </authorList>
    </citation>
    <scope>NUCLEOTIDE SEQUENCE [LARGE SCALE GENOMIC DNA]</scope>
    <source>
        <strain evidence="2 3">ALL</strain>
    </source>
</reference>
<sequence length="480" mass="56292">MKAPPPKPFITNYFKSNSAQEPTTWRNQMPRFPPLRIDPTVVFQRGRPGNYAVRYRRSCQMPTTKFRVNLVEQFRYAGCGLTMADCTDSLTYHSLENYSVPLRNWLNFQPCNGDPQLNPPVRVCSYNVLCQPTIEKTKYLYRHLDGRNTYLRWEYRWSLMKRELFQLQADIFCLQEVFYLHYQTEFLLLFERMGYVGRYERKNGGSMDVHDGCAIFYRRDVFEEIHYRPVRMYANENCALDKPNIGQVIRLRHLTTGRELCVANTHLIFNTKSGHRKFAQLALLLAHLKAVCEMRNPRYHTQARVEYILCGDFNIEPFSDIYRFVIEKQLNLDFCRLKEMSGQGERDNSMGVTIDLPREVGLKTNCTFAAPGERYSVLDRTWTHDLNFASSYFHLKTDHQHDLSTFHSRQGLNPDIIFYSVNQTYVNEEDSTLQVQEGGLRLLRRLELPDISEATTIIGPWPNKHTPSDHVPLLVEFAFV</sequence>
<dbReference type="STRING" id="34508.A0A4U5LYL4"/>
<dbReference type="OrthoDB" id="10253982at2759"/>
<organism evidence="2 3">
    <name type="scientific">Steinernema carpocapsae</name>
    <name type="common">Entomopathogenic nematode</name>
    <dbReference type="NCBI Taxonomy" id="34508"/>
    <lineage>
        <taxon>Eukaryota</taxon>
        <taxon>Metazoa</taxon>
        <taxon>Ecdysozoa</taxon>
        <taxon>Nematoda</taxon>
        <taxon>Chromadorea</taxon>
        <taxon>Rhabditida</taxon>
        <taxon>Tylenchina</taxon>
        <taxon>Panagrolaimomorpha</taxon>
        <taxon>Strongyloidoidea</taxon>
        <taxon>Steinernematidae</taxon>
        <taxon>Steinernema</taxon>
    </lineage>
</organism>
<proteinExistence type="predicted"/>
<keyword evidence="3" id="KW-1185">Reference proteome</keyword>
<dbReference type="PANTHER" id="PTHR12121">
    <property type="entry name" value="CARBON CATABOLITE REPRESSOR PROTEIN 4"/>
    <property type="match status" value="1"/>
</dbReference>
<dbReference type="EMBL" id="AZBU02000011">
    <property type="protein sequence ID" value="TKR61371.1"/>
    <property type="molecule type" value="Genomic_DNA"/>
</dbReference>
<comment type="caution">
    <text evidence="2">The sequence shown here is derived from an EMBL/GenBank/DDBJ whole genome shotgun (WGS) entry which is preliminary data.</text>
</comment>
<dbReference type="GO" id="GO:0000175">
    <property type="term" value="F:3'-5'-RNA exonuclease activity"/>
    <property type="evidence" value="ECO:0007669"/>
    <property type="project" value="TreeGrafter"/>
</dbReference>
<protein>
    <recommendedName>
        <fullName evidence="1">Endonuclease/exonuclease/phosphatase domain-containing protein</fullName>
    </recommendedName>
</protein>
<dbReference type="AlphaFoldDB" id="A0A4U5LYL4"/>
<dbReference type="InterPro" id="IPR036691">
    <property type="entry name" value="Endo/exonu/phosph_ase_sf"/>
</dbReference>
<feature type="domain" description="Endonuclease/exonuclease/phosphatase" evidence="1">
    <location>
        <begin position="124"/>
        <end position="385"/>
    </location>
</feature>
<evidence type="ECO:0000313" key="2">
    <source>
        <dbReference type="EMBL" id="TKR61371.1"/>
    </source>
</evidence>
<gene>
    <name evidence="2" type="ORF">L596_028489</name>
</gene>
<dbReference type="PANTHER" id="PTHR12121:SF34">
    <property type="entry name" value="PROTEIN ANGEL"/>
    <property type="match status" value="1"/>
</dbReference>
<accession>A0A4U5LYL4</accession>
<dbReference type="Proteomes" id="UP000298663">
    <property type="component" value="Unassembled WGS sequence"/>
</dbReference>
<dbReference type="Gene3D" id="3.60.10.10">
    <property type="entry name" value="Endonuclease/exonuclease/phosphatase"/>
    <property type="match status" value="1"/>
</dbReference>